<comment type="subunit">
    <text evidence="3">UreD, UreF and UreG form a complex that acts as a GTP-hydrolysis-dependent molecular chaperone, activating the urease apoprotein by helping to assemble the nickel containing metallocenter of UreC. The UreE protein probably delivers the nickel.</text>
</comment>
<protein>
    <recommendedName>
        <fullName evidence="3">Urease accessory protein UreD</fullName>
    </recommendedName>
</protein>
<evidence type="ECO:0000313" key="5">
    <source>
        <dbReference type="Proteomes" id="UP000593875"/>
    </source>
</evidence>
<sequence length="279" mass="30068">MRTPLPGGRWQAQLRLGFVRGGDGTKLGERIHCGPLRVQKPLYPEGAQVCHAIIVHPPGGIVGGDALAIDIGAANGAHALLTTPGAGKWYRANGCPSRQDMRIDVAENAALEWLPQETLFYREAEVEMTHDVSLAANARYLGSELLCFGRTASGEVFTEGSIRQTSTIRRDGELVWHEEGRIDGAGAAMHSRFGLDGNTVCASLVACGLTLDAGQLRQLREELDRTGGTTGVTQLPKIVVVRHLGRSSEAARAVLLAAWRRLRPALLGREATVPRLWTT</sequence>
<dbReference type="Proteomes" id="UP000593875">
    <property type="component" value="Chromosome"/>
</dbReference>
<keyword evidence="3" id="KW-0963">Cytoplasm</keyword>
<dbReference type="EMBL" id="CP062941">
    <property type="protein sequence ID" value="QOL51005.1"/>
    <property type="molecule type" value="Genomic_DNA"/>
</dbReference>
<proteinExistence type="inferred from homology"/>
<dbReference type="GO" id="GO:0016151">
    <property type="term" value="F:nickel cation binding"/>
    <property type="evidence" value="ECO:0007669"/>
    <property type="project" value="UniProtKB-UniRule"/>
</dbReference>
<gene>
    <name evidence="3" type="primary">ureD</name>
    <name evidence="4" type="ORF">LPB04_06900</name>
</gene>
<dbReference type="AlphaFoldDB" id="A0A7L9UA05"/>
<keyword evidence="3" id="KW-0996">Nickel insertion</keyword>
<comment type="subcellular location">
    <subcellularLocation>
        <location evidence="3">Cytoplasm</location>
    </subcellularLocation>
</comment>
<dbReference type="Pfam" id="PF01774">
    <property type="entry name" value="UreD"/>
    <property type="match status" value="1"/>
</dbReference>
<reference evidence="4 5" key="1">
    <citation type="submission" date="2020-10" db="EMBL/GenBank/DDBJ databases">
        <title>Genome sequencing of Massilia sp. LPB0304.</title>
        <authorList>
            <person name="Kim J."/>
        </authorList>
    </citation>
    <scope>NUCLEOTIDE SEQUENCE [LARGE SCALE GENOMIC DNA]</scope>
    <source>
        <strain evidence="4 5">LPB0304</strain>
    </source>
</reference>
<evidence type="ECO:0000256" key="1">
    <source>
        <dbReference type="ARBA" id="ARBA00007177"/>
    </source>
</evidence>
<name>A0A7L9UA05_9BURK</name>
<organism evidence="4 5">
    <name type="scientific">Massilia litorea</name>
    <dbReference type="NCBI Taxonomy" id="2769491"/>
    <lineage>
        <taxon>Bacteria</taxon>
        <taxon>Pseudomonadati</taxon>
        <taxon>Pseudomonadota</taxon>
        <taxon>Betaproteobacteria</taxon>
        <taxon>Burkholderiales</taxon>
        <taxon>Oxalobacteraceae</taxon>
        <taxon>Telluria group</taxon>
        <taxon>Massilia</taxon>
    </lineage>
</organism>
<dbReference type="PANTHER" id="PTHR33643:SF1">
    <property type="entry name" value="UREASE ACCESSORY PROTEIN D"/>
    <property type="match status" value="1"/>
</dbReference>
<keyword evidence="5" id="KW-1185">Reference proteome</keyword>
<comment type="function">
    <text evidence="3">Required for maturation of urease via the functional incorporation of the urease nickel metallocenter.</text>
</comment>
<dbReference type="GO" id="GO:0005737">
    <property type="term" value="C:cytoplasm"/>
    <property type="evidence" value="ECO:0007669"/>
    <property type="project" value="UniProtKB-SubCell"/>
</dbReference>
<dbReference type="HAMAP" id="MF_01384">
    <property type="entry name" value="UreD"/>
    <property type="match status" value="1"/>
</dbReference>
<evidence type="ECO:0000256" key="2">
    <source>
        <dbReference type="ARBA" id="ARBA00023186"/>
    </source>
</evidence>
<dbReference type="InterPro" id="IPR002669">
    <property type="entry name" value="UreD"/>
</dbReference>
<accession>A0A7L9UA05</accession>
<comment type="similarity">
    <text evidence="1 3">Belongs to the UreD family.</text>
</comment>
<dbReference type="PANTHER" id="PTHR33643">
    <property type="entry name" value="UREASE ACCESSORY PROTEIN D"/>
    <property type="match status" value="1"/>
</dbReference>
<evidence type="ECO:0000313" key="4">
    <source>
        <dbReference type="EMBL" id="QOL51005.1"/>
    </source>
</evidence>
<dbReference type="KEGG" id="mlir:LPB04_06900"/>
<keyword evidence="2 3" id="KW-0143">Chaperone</keyword>
<evidence type="ECO:0000256" key="3">
    <source>
        <dbReference type="HAMAP-Rule" id="MF_01384"/>
    </source>
</evidence>